<dbReference type="Proteomes" id="UP000199013">
    <property type="component" value="Unassembled WGS sequence"/>
</dbReference>
<dbReference type="Pfam" id="PF01609">
    <property type="entry name" value="DDE_Tnp_1"/>
    <property type="match status" value="1"/>
</dbReference>
<evidence type="ECO:0000259" key="2">
    <source>
        <dbReference type="Pfam" id="PF01609"/>
    </source>
</evidence>
<dbReference type="NCBIfam" id="NF033564">
    <property type="entry name" value="transpos_ISAs1"/>
    <property type="match status" value="1"/>
</dbReference>
<feature type="domain" description="Transposase IS4-like" evidence="2">
    <location>
        <begin position="8"/>
        <end position="110"/>
    </location>
</feature>
<dbReference type="AlphaFoldDB" id="A0A1C3P071"/>
<dbReference type="PANTHER" id="PTHR30298:SF0">
    <property type="entry name" value="PROTEIN YBFL-RELATED"/>
    <property type="match status" value="1"/>
</dbReference>
<evidence type="ECO:0000256" key="1">
    <source>
        <dbReference type="SAM" id="MobiDB-lite"/>
    </source>
</evidence>
<protein>
    <recommendedName>
        <fullName evidence="2">Transposase IS4-like domain-containing protein</fullName>
    </recommendedName>
</protein>
<dbReference type="InterPro" id="IPR047647">
    <property type="entry name" value="ISAs1_transpos"/>
</dbReference>
<sequence length="179" mass="19526">MAEVDTDTPGRHLLAAFDHDRAVVVCQLAVDAKTNEIPVLRTLLAKVNLNDAVITADALHTQWETASWLVSQGAHYFLVVKSNQPQLHAQVAGLPWGPGPHRRDHPRPRHDRDETRVVGPPSSAPASPSCTRPRQSRCITMSSSFLAQSSDRLHKSTPTSAELQGLSTRNQINGILPSP</sequence>
<dbReference type="PANTHER" id="PTHR30298">
    <property type="entry name" value="H REPEAT-ASSOCIATED PREDICTED TRANSPOSASE"/>
    <property type="match status" value="1"/>
</dbReference>
<name>A0A1C3P071_9ACTN</name>
<dbReference type="GO" id="GO:0004803">
    <property type="term" value="F:transposase activity"/>
    <property type="evidence" value="ECO:0007669"/>
    <property type="project" value="InterPro"/>
</dbReference>
<organism evidence="3 4">
    <name type="scientific">Candidatus Protofrankia californiensis</name>
    <dbReference type="NCBI Taxonomy" id="1839754"/>
    <lineage>
        <taxon>Bacteria</taxon>
        <taxon>Bacillati</taxon>
        <taxon>Actinomycetota</taxon>
        <taxon>Actinomycetes</taxon>
        <taxon>Frankiales</taxon>
        <taxon>Frankiaceae</taxon>
        <taxon>Protofrankia</taxon>
    </lineage>
</organism>
<evidence type="ECO:0000313" key="4">
    <source>
        <dbReference type="Proteomes" id="UP000199013"/>
    </source>
</evidence>
<evidence type="ECO:0000313" key="3">
    <source>
        <dbReference type="EMBL" id="SBW23148.1"/>
    </source>
</evidence>
<gene>
    <name evidence="3" type="ORF">FDG2_3645</name>
</gene>
<dbReference type="GO" id="GO:0003677">
    <property type="term" value="F:DNA binding"/>
    <property type="evidence" value="ECO:0007669"/>
    <property type="project" value="InterPro"/>
</dbReference>
<reference evidence="4" key="1">
    <citation type="submission" date="2016-02" db="EMBL/GenBank/DDBJ databases">
        <authorList>
            <person name="Wibberg D."/>
        </authorList>
    </citation>
    <scope>NUCLEOTIDE SEQUENCE [LARGE SCALE GENOMIC DNA]</scope>
</reference>
<feature type="compositionally biased region" description="Low complexity" evidence="1">
    <location>
        <begin position="120"/>
        <end position="129"/>
    </location>
</feature>
<proteinExistence type="predicted"/>
<feature type="compositionally biased region" description="Basic residues" evidence="1">
    <location>
        <begin position="100"/>
        <end position="109"/>
    </location>
</feature>
<keyword evidence="4" id="KW-1185">Reference proteome</keyword>
<feature type="region of interest" description="Disordered" evidence="1">
    <location>
        <begin position="92"/>
        <end position="135"/>
    </location>
</feature>
<accession>A0A1C3P071</accession>
<dbReference type="InterPro" id="IPR002559">
    <property type="entry name" value="Transposase_11"/>
</dbReference>
<dbReference type="InterPro" id="IPR051698">
    <property type="entry name" value="Transposase_11-like"/>
</dbReference>
<dbReference type="EMBL" id="FLUV01001531">
    <property type="protein sequence ID" value="SBW23148.1"/>
    <property type="molecule type" value="Genomic_DNA"/>
</dbReference>
<dbReference type="GO" id="GO:0006313">
    <property type="term" value="P:DNA transposition"/>
    <property type="evidence" value="ECO:0007669"/>
    <property type="project" value="InterPro"/>
</dbReference>